<sequence>MTTKLIADIIDHAISIVGGAMALLIGYRLIGPKPGINPKFDAFHGKWGKHLKWLGPVVILFAFLQMGLAIYGIA</sequence>
<dbReference type="Proteomes" id="UP000077628">
    <property type="component" value="Unassembled WGS sequence"/>
</dbReference>
<evidence type="ECO:0000313" key="3">
    <source>
        <dbReference type="Proteomes" id="UP000077628"/>
    </source>
</evidence>
<comment type="caution">
    <text evidence="2">The sequence shown here is derived from an EMBL/GenBank/DDBJ whole genome shotgun (WGS) entry which is preliminary data.</text>
</comment>
<accession>A0A177PAA3</accession>
<gene>
    <name evidence="2" type="ORF">A1355_18605</name>
</gene>
<keyword evidence="1" id="KW-0812">Transmembrane</keyword>
<evidence type="ECO:0000256" key="1">
    <source>
        <dbReference type="SAM" id="Phobius"/>
    </source>
</evidence>
<keyword evidence="1" id="KW-1133">Transmembrane helix</keyword>
<dbReference type="AlphaFoldDB" id="A0A177PAA3"/>
<keyword evidence="1" id="KW-0472">Membrane</keyword>
<name>A0A177PAA3_9GAMM</name>
<reference evidence="3" key="1">
    <citation type="submission" date="2016-03" db="EMBL/GenBank/DDBJ databases">
        <authorList>
            <person name="Heylen K."/>
            <person name="De Vos P."/>
            <person name="Vekeman B."/>
        </authorList>
    </citation>
    <scope>NUCLEOTIDE SEQUENCE [LARGE SCALE GENOMIC DNA]</scope>
    <source>
        <strain evidence="3">R-45383</strain>
    </source>
</reference>
<evidence type="ECO:0000313" key="2">
    <source>
        <dbReference type="EMBL" id="OAI26784.1"/>
    </source>
</evidence>
<feature type="transmembrane region" description="Helical" evidence="1">
    <location>
        <begin position="51"/>
        <end position="73"/>
    </location>
</feature>
<protein>
    <submittedName>
        <fullName evidence="2">Uncharacterized protein</fullName>
    </submittedName>
</protein>
<feature type="transmembrane region" description="Helical" evidence="1">
    <location>
        <begin position="12"/>
        <end position="30"/>
    </location>
</feature>
<keyword evidence="3" id="KW-1185">Reference proteome</keyword>
<dbReference type="EMBL" id="LUUK01000025">
    <property type="protein sequence ID" value="OAI26784.1"/>
    <property type="molecule type" value="Genomic_DNA"/>
</dbReference>
<organism evidence="2 3">
    <name type="scientific">Methylomonas koyamae</name>
    <dbReference type="NCBI Taxonomy" id="702114"/>
    <lineage>
        <taxon>Bacteria</taxon>
        <taxon>Pseudomonadati</taxon>
        <taxon>Pseudomonadota</taxon>
        <taxon>Gammaproteobacteria</taxon>
        <taxon>Methylococcales</taxon>
        <taxon>Methylococcaceae</taxon>
        <taxon>Methylomonas</taxon>
    </lineage>
</organism>
<proteinExistence type="predicted"/>
<dbReference type="RefSeq" id="WP_064024652.1">
    <property type="nucleotide sequence ID" value="NZ_LUUK01000025.1"/>
</dbReference>